<reference evidence="2" key="1">
    <citation type="submission" date="2016-06" db="EMBL/GenBank/DDBJ databases">
        <authorList>
            <person name="Cuomo C."/>
            <person name="Litvintseva A."/>
            <person name="Heitman J."/>
            <person name="Chen Y."/>
            <person name="Sun S."/>
            <person name="Springer D."/>
            <person name="Dromer F."/>
            <person name="Young S."/>
            <person name="Zeng Q."/>
            <person name="Chapman S."/>
            <person name="Gujja S."/>
            <person name="Saif S."/>
            <person name="Birren B."/>
        </authorList>
    </citation>
    <scope>NUCLEOTIDE SEQUENCE</scope>
    <source>
        <strain evidence="2">CBS 7841</strain>
    </source>
</reference>
<accession>A0A1E3IA77</accession>
<evidence type="ECO:0000256" key="1">
    <source>
        <dbReference type="SAM" id="MobiDB-lite"/>
    </source>
</evidence>
<keyword evidence="3" id="KW-1185">Reference proteome</keyword>
<proteinExistence type="predicted"/>
<feature type="region of interest" description="Disordered" evidence="1">
    <location>
        <begin position="1"/>
        <end position="66"/>
    </location>
</feature>
<dbReference type="VEuPathDB" id="FungiDB:L203_04736"/>
<dbReference type="Proteomes" id="UP000094043">
    <property type="component" value="Chromosome 3"/>
</dbReference>
<sequence>MASNQPELPATDASGCTTAADVTSRLGELSLDGSDRGRSGQQTIQPSGYTGSQPDSVQQPQKPSAYDERAFNIRSDDKQIAHLRACLAETSTAVGHNFNNSERYQAGRRGLQLIDSIQEADSQNLSPEKLEKMKRFAALLKK</sequence>
<dbReference type="AlphaFoldDB" id="A0A1E3IA77"/>
<dbReference type="EMBL" id="CP143786">
    <property type="protein sequence ID" value="WVN87104.1"/>
    <property type="molecule type" value="Genomic_DNA"/>
</dbReference>
<gene>
    <name evidence="2" type="ORF">L203_102280</name>
</gene>
<protein>
    <submittedName>
        <fullName evidence="2">Uncharacterized protein</fullName>
    </submittedName>
</protein>
<evidence type="ECO:0000313" key="2">
    <source>
        <dbReference type="EMBL" id="WVN87104.1"/>
    </source>
</evidence>
<reference evidence="2" key="2">
    <citation type="journal article" date="2022" name="Elife">
        <title>Obligate sexual reproduction of a homothallic fungus closely related to the Cryptococcus pathogenic species complex.</title>
        <authorList>
            <person name="Passer A.R."/>
            <person name="Clancey S.A."/>
            <person name="Shea T."/>
            <person name="David-Palma M."/>
            <person name="Averette A.F."/>
            <person name="Boekhout T."/>
            <person name="Porcel B.M."/>
            <person name="Nowrousian M."/>
            <person name="Cuomo C.A."/>
            <person name="Sun S."/>
            <person name="Heitman J."/>
            <person name="Coelho M.A."/>
        </authorList>
    </citation>
    <scope>NUCLEOTIDE SEQUENCE</scope>
    <source>
        <strain evidence="2">CBS 7841</strain>
    </source>
</reference>
<name>A0A1E3IA77_9TREE</name>
<evidence type="ECO:0000313" key="3">
    <source>
        <dbReference type="Proteomes" id="UP000094043"/>
    </source>
</evidence>
<dbReference type="GeneID" id="91086492"/>
<reference evidence="2" key="3">
    <citation type="submission" date="2024-01" db="EMBL/GenBank/DDBJ databases">
        <authorList>
            <person name="Coelho M.A."/>
            <person name="David-Palma M."/>
            <person name="Shea T."/>
            <person name="Sun S."/>
            <person name="Cuomo C.A."/>
            <person name="Heitman J."/>
        </authorList>
    </citation>
    <scope>NUCLEOTIDE SEQUENCE</scope>
    <source>
        <strain evidence="2">CBS 7841</strain>
    </source>
</reference>
<dbReference type="RefSeq" id="XP_066067804.1">
    <property type="nucleotide sequence ID" value="XM_066211707.1"/>
</dbReference>
<feature type="compositionally biased region" description="Polar residues" evidence="1">
    <location>
        <begin position="39"/>
        <end position="62"/>
    </location>
</feature>
<dbReference type="KEGG" id="cdep:91086492"/>
<organism evidence="2 3">
    <name type="scientific">Cryptococcus depauperatus CBS 7841</name>
    <dbReference type="NCBI Taxonomy" id="1295531"/>
    <lineage>
        <taxon>Eukaryota</taxon>
        <taxon>Fungi</taxon>
        <taxon>Dikarya</taxon>
        <taxon>Basidiomycota</taxon>
        <taxon>Agaricomycotina</taxon>
        <taxon>Tremellomycetes</taxon>
        <taxon>Tremellales</taxon>
        <taxon>Cryptococcaceae</taxon>
        <taxon>Cryptococcus</taxon>
    </lineage>
</organism>